<keyword evidence="10" id="KW-1185">Reference proteome</keyword>
<sequence length="90" mass="10281">MKTESWFQVVKLLKEQQGVDALHEVMRVLLTQEEQDAIGSRLAIMRALLSGEESQREIARRIGVSITKVTRCSNYLKTLSDTEMAMIEQI</sequence>
<proteinExistence type="inferred from homology"/>
<dbReference type="GO" id="GO:0005737">
    <property type="term" value="C:cytoplasm"/>
    <property type="evidence" value="ECO:0007669"/>
    <property type="project" value="UniProtKB-SubCell"/>
</dbReference>
<evidence type="ECO:0000313" key="10">
    <source>
        <dbReference type="Proteomes" id="UP000027997"/>
    </source>
</evidence>
<evidence type="ECO:0000256" key="2">
    <source>
        <dbReference type="ARBA" id="ARBA00007027"/>
    </source>
</evidence>
<evidence type="ECO:0000256" key="3">
    <source>
        <dbReference type="ARBA" id="ARBA00022490"/>
    </source>
</evidence>
<evidence type="ECO:0000256" key="7">
    <source>
        <dbReference type="ARBA" id="ARBA00023163"/>
    </source>
</evidence>
<dbReference type="InterPro" id="IPR038116">
    <property type="entry name" value="TrpR-like_sf"/>
</dbReference>
<dbReference type="PANTHER" id="PTHR38025:SF1">
    <property type="entry name" value="TRP OPERON REPRESSOR"/>
    <property type="match status" value="1"/>
</dbReference>
<dbReference type="InterPro" id="IPR013335">
    <property type="entry name" value="Trp_repress_bac"/>
</dbReference>
<comment type="similarity">
    <text evidence="2">Belongs to the TrpR family.</text>
</comment>
<dbReference type="InterPro" id="IPR000831">
    <property type="entry name" value="Trp_repress"/>
</dbReference>
<evidence type="ECO:0000256" key="5">
    <source>
        <dbReference type="ARBA" id="ARBA00023015"/>
    </source>
</evidence>
<protein>
    <recommendedName>
        <fullName evidence="8">Trp operon repressor</fullName>
    </recommendedName>
</protein>
<comment type="subcellular location">
    <subcellularLocation>
        <location evidence="1">Cytoplasm</location>
    </subcellularLocation>
</comment>
<dbReference type="STRING" id="305900.GV64_09040"/>
<dbReference type="Proteomes" id="UP000027997">
    <property type="component" value="Unassembled WGS sequence"/>
</dbReference>
<dbReference type="InterPro" id="IPR010921">
    <property type="entry name" value="Trp_repressor/repl_initiator"/>
</dbReference>
<evidence type="ECO:0000256" key="6">
    <source>
        <dbReference type="ARBA" id="ARBA00023125"/>
    </source>
</evidence>
<evidence type="ECO:0000256" key="4">
    <source>
        <dbReference type="ARBA" id="ARBA00022491"/>
    </source>
</evidence>
<evidence type="ECO:0000256" key="1">
    <source>
        <dbReference type="ARBA" id="ARBA00004496"/>
    </source>
</evidence>
<evidence type="ECO:0000256" key="8">
    <source>
        <dbReference type="NCBIfam" id="TIGR01321"/>
    </source>
</evidence>
<organism evidence="9 10">
    <name type="scientific">Endozoicomonas elysicola</name>
    <dbReference type="NCBI Taxonomy" id="305900"/>
    <lineage>
        <taxon>Bacteria</taxon>
        <taxon>Pseudomonadati</taxon>
        <taxon>Pseudomonadota</taxon>
        <taxon>Gammaproteobacteria</taxon>
        <taxon>Oceanospirillales</taxon>
        <taxon>Endozoicomonadaceae</taxon>
        <taxon>Endozoicomonas</taxon>
    </lineage>
</organism>
<keyword evidence="5" id="KW-0805">Transcription regulation</keyword>
<reference evidence="9 10" key="1">
    <citation type="submission" date="2014-06" db="EMBL/GenBank/DDBJ databases">
        <title>Whole Genome Sequences of Three Symbiotic Endozoicomonas Bacteria.</title>
        <authorList>
            <person name="Neave M.J."/>
            <person name="Apprill A."/>
            <person name="Voolstra C.R."/>
        </authorList>
    </citation>
    <scope>NUCLEOTIDE SEQUENCE [LARGE SCALE GENOMIC DNA]</scope>
    <source>
        <strain evidence="9 10">DSM 22380</strain>
    </source>
</reference>
<dbReference type="eggNOG" id="COG2973">
    <property type="taxonomic scope" value="Bacteria"/>
</dbReference>
<dbReference type="GO" id="GO:0003700">
    <property type="term" value="F:DNA-binding transcription factor activity"/>
    <property type="evidence" value="ECO:0007669"/>
    <property type="project" value="UniProtKB-UniRule"/>
</dbReference>
<accession>A0A081K9P6</accession>
<dbReference type="RefSeq" id="WP_020580497.1">
    <property type="nucleotide sequence ID" value="NZ_JOJP01000001.1"/>
</dbReference>
<dbReference type="EMBL" id="JOJP01000001">
    <property type="protein sequence ID" value="KEI70872.1"/>
    <property type="molecule type" value="Genomic_DNA"/>
</dbReference>
<comment type="caution">
    <text evidence="9">The sequence shown here is derived from an EMBL/GenBank/DDBJ whole genome shotgun (WGS) entry which is preliminary data.</text>
</comment>
<dbReference type="SUPFAM" id="SSF48295">
    <property type="entry name" value="TrpR-like"/>
    <property type="match status" value="1"/>
</dbReference>
<dbReference type="NCBIfam" id="TIGR01321">
    <property type="entry name" value="TrpR"/>
    <property type="match status" value="1"/>
</dbReference>
<gene>
    <name evidence="9" type="ORF">GV64_09040</name>
</gene>
<keyword evidence="6" id="KW-0238">DNA-binding</keyword>
<name>A0A081K9P6_9GAMM</name>
<dbReference type="Pfam" id="PF01371">
    <property type="entry name" value="Trp_repressor"/>
    <property type="match status" value="1"/>
</dbReference>
<dbReference type="PANTHER" id="PTHR38025">
    <property type="entry name" value="TRP OPERON REPRESSOR"/>
    <property type="match status" value="1"/>
</dbReference>
<keyword evidence="3" id="KW-0963">Cytoplasm</keyword>
<evidence type="ECO:0000313" key="9">
    <source>
        <dbReference type="EMBL" id="KEI70872.1"/>
    </source>
</evidence>
<dbReference type="GO" id="GO:0043565">
    <property type="term" value="F:sequence-specific DNA binding"/>
    <property type="evidence" value="ECO:0007669"/>
    <property type="project" value="UniProtKB-UniRule"/>
</dbReference>
<dbReference type="Gene3D" id="1.10.1270.10">
    <property type="entry name" value="TrpR-like"/>
    <property type="match status" value="1"/>
</dbReference>
<keyword evidence="7" id="KW-0804">Transcription</keyword>
<dbReference type="PIRSF" id="PIRSF003196">
    <property type="entry name" value="Trp_repressor"/>
    <property type="match status" value="1"/>
</dbReference>
<keyword evidence="4" id="KW-0678">Repressor</keyword>
<dbReference type="AlphaFoldDB" id="A0A081K9P6"/>